<dbReference type="InterPro" id="IPR028983">
    <property type="entry name" value="PA2201-like_C"/>
</dbReference>
<comment type="caution">
    <text evidence="3">The sequence shown here is derived from an EMBL/GenBank/DDBJ whole genome shotgun (WGS) entry which is preliminary data.</text>
</comment>
<evidence type="ECO:0000259" key="1">
    <source>
        <dbReference type="Pfam" id="PF08928"/>
    </source>
</evidence>
<organism evidence="3 4">
    <name type="scientific">Streptococcus himalayensis</name>
    <dbReference type="NCBI Taxonomy" id="1888195"/>
    <lineage>
        <taxon>Bacteria</taxon>
        <taxon>Bacillati</taxon>
        <taxon>Bacillota</taxon>
        <taxon>Bacilli</taxon>
        <taxon>Lactobacillales</taxon>
        <taxon>Streptococcaceae</taxon>
        <taxon>Streptococcus</taxon>
    </lineage>
</organism>
<dbReference type="InterPro" id="IPR015025">
    <property type="entry name" value="PoNi_C"/>
</dbReference>
<accession>A0A917A9Q3</accession>
<dbReference type="EMBL" id="BMJN01000045">
    <property type="protein sequence ID" value="GGE37162.1"/>
    <property type="molecule type" value="Genomic_DNA"/>
</dbReference>
<proteinExistence type="predicted"/>
<evidence type="ECO:0000259" key="2">
    <source>
        <dbReference type="Pfam" id="PF08929"/>
    </source>
</evidence>
<feature type="domain" description="PoNi N-terminal" evidence="1">
    <location>
        <begin position="14"/>
        <end position="109"/>
    </location>
</feature>
<reference evidence="3" key="2">
    <citation type="submission" date="2020-09" db="EMBL/GenBank/DDBJ databases">
        <authorList>
            <person name="Sun Q."/>
            <person name="Zhou Y."/>
        </authorList>
    </citation>
    <scope>NUCLEOTIDE SEQUENCE</scope>
    <source>
        <strain evidence="3">CGMCC 1.15533</strain>
    </source>
</reference>
<gene>
    <name evidence="3" type="ORF">GCM10011510_18100</name>
</gene>
<evidence type="ECO:0000313" key="4">
    <source>
        <dbReference type="Proteomes" id="UP000660801"/>
    </source>
</evidence>
<evidence type="ECO:0008006" key="5">
    <source>
        <dbReference type="Google" id="ProtNLM"/>
    </source>
</evidence>
<dbReference type="Proteomes" id="UP000660801">
    <property type="component" value="Unassembled WGS sequence"/>
</dbReference>
<dbReference type="RefSeq" id="WP_068990706.1">
    <property type="nucleotide sequence ID" value="NZ_BMJN01000045.1"/>
</dbReference>
<sequence>MRDSLFDKTHFDSLYNHYNEKISNLEDSICQDTVKDKVRKIAPIRLFNWKFQQLKIMYSRGDSLDDIKQAYLKLFDDFIDIFTPDINIDIQHFVALGVLLNIPKEKLTLLNKIKDNRNIIDGFIALCLSEYQILSKVDLEDFLENYDSLFNIYNSSTLDKKEKTMDYLQNWYNKMRGTYFWGSHKDTGFLYTGYWSFEVAALVKILKIPDDSFKDHKYYPYDLVHFATFLDGSNAN</sequence>
<keyword evidence="4" id="KW-1185">Reference proteome</keyword>
<dbReference type="Pfam" id="PF08928">
    <property type="entry name" value="PoNi_N"/>
    <property type="match status" value="1"/>
</dbReference>
<dbReference type="Gene3D" id="1.10.3920.10">
    <property type="entry name" value="PA2201 C-terminal domain-like"/>
    <property type="match status" value="1"/>
</dbReference>
<name>A0A917A9Q3_9STRE</name>
<dbReference type="InterPro" id="IPR015024">
    <property type="entry name" value="PoNi_N"/>
</dbReference>
<dbReference type="Pfam" id="PF08929">
    <property type="entry name" value="PoNi_C"/>
    <property type="match status" value="1"/>
</dbReference>
<dbReference type="SUPFAM" id="SSF140731">
    <property type="entry name" value="PA2201 C-terminal domain-like"/>
    <property type="match status" value="1"/>
</dbReference>
<dbReference type="AlphaFoldDB" id="A0A917A9Q3"/>
<reference evidence="3" key="1">
    <citation type="journal article" date="2014" name="Int. J. Syst. Evol. Microbiol.">
        <title>Complete genome sequence of Corynebacterium casei LMG S-19264T (=DSM 44701T), isolated from a smear-ripened cheese.</title>
        <authorList>
            <consortium name="US DOE Joint Genome Institute (JGI-PGF)"/>
            <person name="Walter F."/>
            <person name="Albersmeier A."/>
            <person name="Kalinowski J."/>
            <person name="Ruckert C."/>
        </authorList>
    </citation>
    <scope>NUCLEOTIDE SEQUENCE</scope>
    <source>
        <strain evidence="3">CGMCC 1.15533</strain>
    </source>
</reference>
<feature type="domain" description="PoNi C-terminal" evidence="2">
    <location>
        <begin position="144"/>
        <end position="223"/>
    </location>
</feature>
<evidence type="ECO:0000313" key="3">
    <source>
        <dbReference type="EMBL" id="GGE37162.1"/>
    </source>
</evidence>
<protein>
    <recommendedName>
        <fullName evidence="5">DUF1911 domain-containing protein</fullName>
    </recommendedName>
</protein>